<organism evidence="3 4">
    <name type="scientific">Cellulomonas chitinilytica</name>
    <dbReference type="NCBI Taxonomy" id="398759"/>
    <lineage>
        <taxon>Bacteria</taxon>
        <taxon>Bacillati</taxon>
        <taxon>Actinomycetota</taxon>
        <taxon>Actinomycetes</taxon>
        <taxon>Micrococcales</taxon>
        <taxon>Cellulomonadaceae</taxon>
        <taxon>Cellulomonas</taxon>
    </lineage>
</organism>
<evidence type="ECO:0000313" key="4">
    <source>
        <dbReference type="Proteomes" id="UP000632740"/>
    </source>
</evidence>
<feature type="domain" description="DUF2510" evidence="2">
    <location>
        <begin position="11"/>
        <end position="42"/>
    </location>
</feature>
<gene>
    <name evidence="3" type="ORF">Cch01nite_27760</name>
</gene>
<reference evidence="3" key="1">
    <citation type="submission" date="2021-01" db="EMBL/GenBank/DDBJ databases">
        <title>Whole genome shotgun sequence of Cellulomonas chitinilytica NBRC 110799.</title>
        <authorList>
            <person name="Komaki H."/>
            <person name="Tamura T."/>
        </authorList>
    </citation>
    <scope>NUCLEOTIDE SEQUENCE</scope>
    <source>
        <strain evidence="3">NBRC 110799</strain>
    </source>
</reference>
<dbReference type="Proteomes" id="UP000632740">
    <property type="component" value="Unassembled WGS sequence"/>
</dbReference>
<dbReference type="Pfam" id="PF10708">
    <property type="entry name" value="DUF2510"/>
    <property type="match status" value="1"/>
</dbReference>
<keyword evidence="1" id="KW-0812">Transmembrane</keyword>
<feature type="transmembrane region" description="Helical" evidence="1">
    <location>
        <begin position="118"/>
        <end position="141"/>
    </location>
</feature>
<evidence type="ECO:0000259" key="2">
    <source>
        <dbReference type="Pfam" id="PF10708"/>
    </source>
</evidence>
<protein>
    <recommendedName>
        <fullName evidence="2">DUF2510 domain-containing protein</fullName>
    </recommendedName>
</protein>
<proteinExistence type="predicted"/>
<dbReference type="EMBL" id="BONK01000009">
    <property type="protein sequence ID" value="GIG22052.1"/>
    <property type="molecule type" value="Genomic_DNA"/>
</dbReference>
<keyword evidence="4" id="KW-1185">Reference proteome</keyword>
<sequence length="179" mass="19562">MTDDARLPPSGFYPDPSGASFERYWDGSRWTADSRPYPPPADAWRAPHEQGPGHRTTFVGLATEPGDAEAARRARLLARYRRPTVGRGLYMVLFGTVWTLVLSAALTGERARDDGPTLWMAVALGVLMVVSGVAQVIAATARRRRRRERGSAGTTLAAYTRVTAPTETPGLWEGQVPRV</sequence>
<accession>A0A919P4K9</accession>
<keyword evidence="1" id="KW-1133">Transmembrane helix</keyword>
<keyword evidence="1" id="KW-0472">Membrane</keyword>
<dbReference type="InterPro" id="IPR018929">
    <property type="entry name" value="DUF2510"/>
</dbReference>
<dbReference type="AlphaFoldDB" id="A0A919P4K9"/>
<evidence type="ECO:0000256" key="1">
    <source>
        <dbReference type="SAM" id="Phobius"/>
    </source>
</evidence>
<evidence type="ECO:0000313" key="3">
    <source>
        <dbReference type="EMBL" id="GIG22052.1"/>
    </source>
</evidence>
<comment type="caution">
    <text evidence="3">The sequence shown here is derived from an EMBL/GenBank/DDBJ whole genome shotgun (WGS) entry which is preliminary data.</text>
</comment>
<dbReference type="RefSeq" id="WP_203755939.1">
    <property type="nucleotide sequence ID" value="NZ_BONK01000009.1"/>
</dbReference>
<name>A0A919P4K9_9CELL</name>
<feature type="transmembrane region" description="Helical" evidence="1">
    <location>
        <begin position="88"/>
        <end position="106"/>
    </location>
</feature>